<dbReference type="InterPro" id="IPR050857">
    <property type="entry name" value="D-2-hydroxyacid_DH"/>
</dbReference>
<dbReference type="InterPro" id="IPR006140">
    <property type="entry name" value="D-isomer_DH_NAD-bd"/>
</dbReference>
<comment type="catalytic activity">
    <reaction evidence="9">
        <text>(R)-2-hydroxyglutarate + NAD(+) = 2-oxoglutarate + NADH + H(+)</text>
        <dbReference type="Rhea" id="RHEA:49612"/>
        <dbReference type="ChEBI" id="CHEBI:15378"/>
        <dbReference type="ChEBI" id="CHEBI:15801"/>
        <dbReference type="ChEBI" id="CHEBI:16810"/>
        <dbReference type="ChEBI" id="CHEBI:57540"/>
        <dbReference type="ChEBI" id="CHEBI:57945"/>
        <dbReference type="EC" id="1.1.1.399"/>
    </reaction>
</comment>
<reference evidence="13 14" key="1">
    <citation type="submission" date="2019-02" db="EMBL/GenBank/DDBJ databases">
        <title>Deep-cultivation of Planctomycetes and their phenomic and genomic characterization uncovers novel biology.</title>
        <authorList>
            <person name="Wiegand S."/>
            <person name="Jogler M."/>
            <person name="Boedeker C."/>
            <person name="Pinto D."/>
            <person name="Vollmers J."/>
            <person name="Rivas-Marin E."/>
            <person name="Kohn T."/>
            <person name="Peeters S.H."/>
            <person name="Heuer A."/>
            <person name="Rast P."/>
            <person name="Oberbeckmann S."/>
            <person name="Bunk B."/>
            <person name="Jeske O."/>
            <person name="Meyerdierks A."/>
            <person name="Storesund J.E."/>
            <person name="Kallscheuer N."/>
            <person name="Luecker S."/>
            <person name="Lage O.M."/>
            <person name="Pohl T."/>
            <person name="Merkel B.J."/>
            <person name="Hornburger P."/>
            <person name="Mueller R.-W."/>
            <person name="Bruemmer F."/>
            <person name="Labrenz M."/>
            <person name="Spormann A.M."/>
            <person name="Op den Camp H."/>
            <person name="Overmann J."/>
            <person name="Amann R."/>
            <person name="Jetten M.S.M."/>
            <person name="Mascher T."/>
            <person name="Medema M.H."/>
            <person name="Devos D.P."/>
            <person name="Kaster A.-K."/>
            <person name="Ovreas L."/>
            <person name="Rohde M."/>
            <person name="Galperin M.Y."/>
            <person name="Jogler C."/>
        </authorList>
    </citation>
    <scope>NUCLEOTIDE SEQUENCE [LARGE SCALE GENOMIC DNA]</scope>
    <source>
        <strain evidence="13 14">HG15A2</strain>
    </source>
</reference>
<dbReference type="OrthoDB" id="277029at2"/>
<dbReference type="InterPro" id="IPR006236">
    <property type="entry name" value="PGDH"/>
</dbReference>
<evidence type="ECO:0000313" key="14">
    <source>
        <dbReference type="Proteomes" id="UP000319852"/>
    </source>
</evidence>
<evidence type="ECO:0000256" key="10">
    <source>
        <dbReference type="ARBA" id="ARBA00048731"/>
    </source>
</evidence>
<accession>A0A517MZD3</accession>
<dbReference type="PANTHER" id="PTHR42789:SF1">
    <property type="entry name" value="D-ISOMER SPECIFIC 2-HYDROXYACID DEHYDROGENASE FAMILY PROTEIN (AFU_ORTHOLOGUE AFUA_6G10090)"/>
    <property type="match status" value="1"/>
</dbReference>
<dbReference type="Pfam" id="PF19304">
    <property type="entry name" value="PGDH_inter"/>
    <property type="match status" value="1"/>
</dbReference>
<dbReference type="EC" id="1.1.1.95" evidence="11"/>
<evidence type="ECO:0000256" key="4">
    <source>
        <dbReference type="ARBA" id="ARBA00021582"/>
    </source>
</evidence>
<dbReference type="InterPro" id="IPR045865">
    <property type="entry name" value="ACT-like_dom_sf"/>
</dbReference>
<evidence type="ECO:0000256" key="7">
    <source>
        <dbReference type="ARBA" id="ARBA00023027"/>
    </source>
</evidence>
<dbReference type="PROSITE" id="PS51671">
    <property type="entry name" value="ACT"/>
    <property type="match status" value="1"/>
</dbReference>
<dbReference type="CDD" id="cd04902">
    <property type="entry name" value="ACT_3PGDH-xct"/>
    <property type="match status" value="1"/>
</dbReference>
<dbReference type="UniPathway" id="UPA00135">
    <property type="reaction ID" value="UER00196"/>
</dbReference>
<keyword evidence="7 11" id="KW-0520">NAD</keyword>
<dbReference type="FunFam" id="3.30.70.260:FF:000008">
    <property type="entry name" value="D-3-phosphoglycerate dehydrogenase, chloroplastic"/>
    <property type="match status" value="1"/>
</dbReference>
<keyword evidence="8 11" id="KW-0718">Serine biosynthesis</keyword>
<dbReference type="SUPFAM" id="SSF51735">
    <property type="entry name" value="NAD(P)-binding Rossmann-fold domains"/>
    <property type="match status" value="1"/>
</dbReference>
<keyword evidence="14" id="KW-1185">Reference proteome</keyword>
<dbReference type="AlphaFoldDB" id="A0A517MZD3"/>
<dbReference type="InterPro" id="IPR036291">
    <property type="entry name" value="NAD(P)-bd_dom_sf"/>
</dbReference>
<dbReference type="InterPro" id="IPR029752">
    <property type="entry name" value="D-isomer_DH_CS1"/>
</dbReference>
<evidence type="ECO:0000256" key="3">
    <source>
        <dbReference type="ARBA" id="ARBA00005854"/>
    </source>
</evidence>
<evidence type="ECO:0000256" key="1">
    <source>
        <dbReference type="ARBA" id="ARBA00003800"/>
    </source>
</evidence>
<dbReference type="SUPFAM" id="SSF52283">
    <property type="entry name" value="Formate/glycerate dehydrogenase catalytic domain-like"/>
    <property type="match status" value="1"/>
</dbReference>
<evidence type="ECO:0000313" key="13">
    <source>
        <dbReference type="EMBL" id="QDT00214.1"/>
    </source>
</evidence>
<dbReference type="SUPFAM" id="SSF143548">
    <property type="entry name" value="Serine metabolism enzymes domain"/>
    <property type="match status" value="1"/>
</dbReference>
<comment type="similarity">
    <text evidence="3 11">Belongs to the D-isomer specific 2-hydroxyacid dehydrogenase family.</text>
</comment>
<evidence type="ECO:0000256" key="8">
    <source>
        <dbReference type="ARBA" id="ARBA00023299"/>
    </source>
</evidence>
<comment type="catalytic activity">
    <reaction evidence="10 11">
        <text>(2R)-3-phosphoglycerate + NAD(+) = 3-phosphooxypyruvate + NADH + H(+)</text>
        <dbReference type="Rhea" id="RHEA:12641"/>
        <dbReference type="ChEBI" id="CHEBI:15378"/>
        <dbReference type="ChEBI" id="CHEBI:18110"/>
        <dbReference type="ChEBI" id="CHEBI:57540"/>
        <dbReference type="ChEBI" id="CHEBI:57945"/>
        <dbReference type="ChEBI" id="CHEBI:58272"/>
        <dbReference type="EC" id="1.1.1.95"/>
    </reaction>
</comment>
<organism evidence="13 14">
    <name type="scientific">Adhaeretor mobilis</name>
    <dbReference type="NCBI Taxonomy" id="1930276"/>
    <lineage>
        <taxon>Bacteria</taxon>
        <taxon>Pseudomonadati</taxon>
        <taxon>Planctomycetota</taxon>
        <taxon>Planctomycetia</taxon>
        <taxon>Pirellulales</taxon>
        <taxon>Lacipirellulaceae</taxon>
        <taxon>Adhaeretor</taxon>
    </lineage>
</organism>
<dbReference type="Pfam" id="PF00389">
    <property type="entry name" value="2-Hacid_dh"/>
    <property type="match status" value="1"/>
</dbReference>
<dbReference type="NCBIfam" id="TIGR01327">
    <property type="entry name" value="PGDH"/>
    <property type="match status" value="1"/>
</dbReference>
<dbReference type="InterPro" id="IPR006139">
    <property type="entry name" value="D-isomer_2_OHA_DH_cat_dom"/>
</dbReference>
<dbReference type="SUPFAM" id="SSF55021">
    <property type="entry name" value="ACT-like"/>
    <property type="match status" value="1"/>
</dbReference>
<protein>
    <recommendedName>
        <fullName evidence="4 11">D-3-phosphoglycerate dehydrogenase</fullName>
        <ecNumber evidence="11">1.1.1.95</ecNumber>
    </recommendedName>
</protein>
<gene>
    <name evidence="13" type="primary">serA_2</name>
    <name evidence="13" type="ORF">HG15A2_35490</name>
</gene>
<feature type="domain" description="ACT" evidence="12">
    <location>
        <begin position="457"/>
        <end position="536"/>
    </location>
</feature>
<evidence type="ECO:0000256" key="9">
    <source>
        <dbReference type="ARBA" id="ARBA00048126"/>
    </source>
</evidence>
<comment type="function">
    <text evidence="1">Catalyzes the reversible oxidation of 3-phospho-D-glycerate to 3-phosphonooxypyruvate, the first step of the phosphorylated L-serine biosynthesis pathway. Also catalyzes the reversible oxidation of 2-hydroxyglutarate to 2-oxoglutarate.</text>
</comment>
<proteinExistence type="inferred from homology"/>
<dbReference type="Gene3D" id="3.30.70.260">
    <property type="match status" value="1"/>
</dbReference>
<dbReference type="InterPro" id="IPR045626">
    <property type="entry name" value="PGDH_ASB_dom"/>
</dbReference>
<dbReference type="Pfam" id="PF01842">
    <property type="entry name" value="ACT"/>
    <property type="match status" value="1"/>
</dbReference>
<dbReference type="FunFam" id="3.40.50.720:FF:000021">
    <property type="entry name" value="D-3-phosphoglycerate dehydrogenase"/>
    <property type="match status" value="1"/>
</dbReference>
<dbReference type="Pfam" id="PF02826">
    <property type="entry name" value="2-Hacid_dh_C"/>
    <property type="match status" value="1"/>
</dbReference>
<dbReference type="GO" id="GO:0051287">
    <property type="term" value="F:NAD binding"/>
    <property type="evidence" value="ECO:0007669"/>
    <property type="project" value="UniProtKB-UniRule"/>
</dbReference>
<keyword evidence="5 11" id="KW-0028">Amino-acid biosynthesis</keyword>
<evidence type="ECO:0000256" key="11">
    <source>
        <dbReference type="RuleBase" id="RU363003"/>
    </source>
</evidence>
<dbReference type="KEGG" id="amob:HG15A2_35490"/>
<name>A0A517MZD3_9BACT</name>
<dbReference type="InterPro" id="IPR002912">
    <property type="entry name" value="ACT_dom"/>
</dbReference>
<dbReference type="GO" id="GO:0006564">
    <property type="term" value="P:L-serine biosynthetic process"/>
    <property type="evidence" value="ECO:0007669"/>
    <property type="project" value="UniProtKB-UniRule"/>
</dbReference>
<dbReference type="CDD" id="cd12173">
    <property type="entry name" value="PGDH_4"/>
    <property type="match status" value="1"/>
</dbReference>
<dbReference type="EMBL" id="CP036263">
    <property type="protein sequence ID" value="QDT00214.1"/>
    <property type="molecule type" value="Genomic_DNA"/>
</dbReference>
<evidence type="ECO:0000259" key="12">
    <source>
        <dbReference type="PROSITE" id="PS51671"/>
    </source>
</evidence>
<dbReference type="PROSITE" id="PS00065">
    <property type="entry name" value="D_2_HYDROXYACID_DH_1"/>
    <property type="match status" value="1"/>
</dbReference>
<keyword evidence="6 11" id="KW-0560">Oxidoreductase</keyword>
<comment type="pathway">
    <text evidence="2 11">Amino-acid biosynthesis; L-serine biosynthesis; L-serine from 3-phospho-D-glycerate: step 1/3.</text>
</comment>
<evidence type="ECO:0000256" key="2">
    <source>
        <dbReference type="ARBA" id="ARBA00005216"/>
    </source>
</evidence>
<dbReference type="Gene3D" id="3.30.1330.90">
    <property type="entry name" value="D-3-phosphoglycerate dehydrogenase, domain 3"/>
    <property type="match status" value="1"/>
</dbReference>
<dbReference type="GO" id="GO:0004617">
    <property type="term" value="F:phosphoglycerate dehydrogenase activity"/>
    <property type="evidence" value="ECO:0007669"/>
    <property type="project" value="UniProtKB-UniRule"/>
</dbReference>
<dbReference type="PANTHER" id="PTHR42789">
    <property type="entry name" value="D-ISOMER SPECIFIC 2-HYDROXYACID DEHYDROGENASE FAMILY PROTEIN (AFU_ORTHOLOGUE AFUA_6G10090)"/>
    <property type="match status" value="1"/>
</dbReference>
<dbReference type="Proteomes" id="UP000319852">
    <property type="component" value="Chromosome"/>
</dbReference>
<evidence type="ECO:0000256" key="6">
    <source>
        <dbReference type="ARBA" id="ARBA00023002"/>
    </source>
</evidence>
<dbReference type="Gene3D" id="3.40.50.720">
    <property type="entry name" value="NAD(P)-binding Rossmann-like Domain"/>
    <property type="match status" value="2"/>
</dbReference>
<sequence>MQRVIVLDNLAQEGLDLLAAAEGVEYEVRIGLKGDELREALSQFDGAICRSGVKITPESLVGNSRLKAIVRAGVGTDNIDKPASTRAGVVVMNTPAGNTLSTAEHAIALMLAMSRNVAPANQGLVEGRWDRKKYMGTQVAGKTLGVVGLGRIGLAVATRAKALEMNILGYDPFMSQERAADLGIELVATVDEMLPDIDYLTVHTPLTDETRNLIDLPQLERIKPGARLVNAARGGIYNEQALIEGLKSGKLAGVALDVYVDEPCTDSPLFGMEGVVCTPHLGASTEEAQTQVAVEAVGLLTDFLLNGQIKNAVNVAALDAKTLASLRGYLDVAYRLGRLAVGLLPSGIASCRLTARGEISGKDTKLLTSAFSCGLLDGVFEEEVNLINAQMLLEDRGIKLTTESQSGMGAFRSSLTAEFESSQGVMHKVVGTVFGESMPRLVALDGYRLEAYLDGCLLIFTHQDVPGIIGGVGNICGEHGVNIAQMAVGRAGDHPGGEAVGILNLDAAPSAEALEAVRQLPAISSAQVIHLPEADELPSWLQG</sequence>
<dbReference type="InterPro" id="IPR029009">
    <property type="entry name" value="ASB_dom_sf"/>
</dbReference>
<evidence type="ECO:0000256" key="5">
    <source>
        <dbReference type="ARBA" id="ARBA00022605"/>
    </source>
</evidence>